<accession>A0ABU1LWY4</accession>
<dbReference type="EMBL" id="JAVDRP010000009">
    <property type="protein sequence ID" value="MDR6411045.1"/>
    <property type="molecule type" value="Genomic_DNA"/>
</dbReference>
<proteinExistence type="predicted"/>
<keyword evidence="2" id="KW-1185">Reference proteome</keyword>
<name>A0ABU1LWY4_9BURK</name>
<protein>
    <submittedName>
        <fullName evidence="1">Uncharacterized protein</fullName>
    </submittedName>
</protein>
<reference evidence="1 2" key="1">
    <citation type="submission" date="2023-07" db="EMBL/GenBank/DDBJ databases">
        <title>Sorghum-associated microbial communities from plants grown in Nebraska, USA.</title>
        <authorList>
            <person name="Schachtman D."/>
        </authorList>
    </citation>
    <scope>NUCLEOTIDE SEQUENCE [LARGE SCALE GENOMIC DNA]</scope>
    <source>
        <strain evidence="1 2">DS1316</strain>
    </source>
</reference>
<sequence length="37" mass="3981">MGRAPECARIIEATARETRAVAFVYAADSAANISLRK</sequence>
<evidence type="ECO:0000313" key="2">
    <source>
        <dbReference type="Proteomes" id="UP001264340"/>
    </source>
</evidence>
<evidence type="ECO:0000313" key="1">
    <source>
        <dbReference type="EMBL" id="MDR6411045.1"/>
    </source>
</evidence>
<comment type="caution">
    <text evidence="1">The sequence shown here is derived from an EMBL/GenBank/DDBJ whole genome shotgun (WGS) entry which is preliminary data.</text>
</comment>
<organism evidence="1 2">
    <name type="scientific">Paraburkholderia terricola</name>
    <dbReference type="NCBI Taxonomy" id="169427"/>
    <lineage>
        <taxon>Bacteria</taxon>
        <taxon>Pseudomonadati</taxon>
        <taxon>Pseudomonadota</taxon>
        <taxon>Betaproteobacteria</taxon>
        <taxon>Burkholderiales</taxon>
        <taxon>Burkholderiaceae</taxon>
        <taxon>Paraburkholderia</taxon>
    </lineage>
</organism>
<gene>
    <name evidence="1" type="ORF">J2804_004473</name>
</gene>
<dbReference type="Proteomes" id="UP001264340">
    <property type="component" value="Unassembled WGS sequence"/>
</dbReference>